<keyword evidence="2" id="KW-1185">Reference proteome</keyword>
<dbReference type="Proteomes" id="UP000215914">
    <property type="component" value="Unassembled WGS sequence"/>
</dbReference>
<sequence length="93" mass="9868">MKASLLAPLEKSFTRCPYVAAACSKSSDNSSSDRSLSVVTASVLSSSSSSTYALYVSRSRISPAYPFLNSPQPPRRATILSVGTVSFNDPRST</sequence>
<reference evidence="1" key="1">
    <citation type="journal article" date="2017" name="Nature">
        <title>The sunflower genome provides insights into oil metabolism, flowering and Asterid evolution.</title>
        <authorList>
            <person name="Badouin H."/>
            <person name="Gouzy J."/>
            <person name="Grassa C.J."/>
            <person name="Murat F."/>
            <person name="Staton S.E."/>
            <person name="Cottret L."/>
            <person name="Lelandais-Briere C."/>
            <person name="Owens G.L."/>
            <person name="Carrere S."/>
            <person name="Mayjonade B."/>
            <person name="Legrand L."/>
            <person name="Gill N."/>
            <person name="Kane N.C."/>
            <person name="Bowers J.E."/>
            <person name="Hubner S."/>
            <person name="Bellec A."/>
            <person name="Berard A."/>
            <person name="Berges H."/>
            <person name="Blanchet N."/>
            <person name="Boniface M.C."/>
            <person name="Brunel D."/>
            <person name="Catrice O."/>
            <person name="Chaidir N."/>
            <person name="Claudel C."/>
            <person name="Donnadieu C."/>
            <person name="Faraut T."/>
            <person name="Fievet G."/>
            <person name="Helmstetter N."/>
            <person name="King M."/>
            <person name="Knapp S.J."/>
            <person name="Lai Z."/>
            <person name="Le Paslier M.C."/>
            <person name="Lippi Y."/>
            <person name="Lorenzon L."/>
            <person name="Mandel J.R."/>
            <person name="Marage G."/>
            <person name="Marchand G."/>
            <person name="Marquand E."/>
            <person name="Bret-Mestries E."/>
            <person name="Morien E."/>
            <person name="Nambeesan S."/>
            <person name="Nguyen T."/>
            <person name="Pegot-Espagnet P."/>
            <person name="Pouilly N."/>
            <person name="Raftis F."/>
            <person name="Sallet E."/>
            <person name="Schiex T."/>
            <person name="Thomas J."/>
            <person name="Vandecasteele C."/>
            <person name="Vares D."/>
            <person name="Vear F."/>
            <person name="Vautrin S."/>
            <person name="Crespi M."/>
            <person name="Mangin B."/>
            <person name="Burke J.M."/>
            <person name="Salse J."/>
            <person name="Munos S."/>
            <person name="Vincourt P."/>
            <person name="Rieseberg L.H."/>
            <person name="Langlade N.B."/>
        </authorList>
    </citation>
    <scope>NUCLEOTIDE SEQUENCE</scope>
    <source>
        <tissue evidence="1">Leaves</tissue>
    </source>
</reference>
<comment type="caution">
    <text evidence="1">The sequence shown here is derived from an EMBL/GenBank/DDBJ whole genome shotgun (WGS) entry which is preliminary data.</text>
</comment>
<gene>
    <name evidence="1" type="ORF">HanXRQr2_Chr06g0255591</name>
</gene>
<reference evidence="1" key="2">
    <citation type="submission" date="2020-06" db="EMBL/GenBank/DDBJ databases">
        <title>Helianthus annuus Genome sequencing and assembly Release 2.</title>
        <authorList>
            <person name="Gouzy J."/>
            <person name="Langlade N."/>
            <person name="Munos S."/>
        </authorList>
    </citation>
    <scope>NUCLEOTIDE SEQUENCE</scope>
    <source>
        <tissue evidence="1">Leaves</tissue>
    </source>
</reference>
<dbReference type="Gramene" id="mRNA:HanXRQr2_Chr06g0255591">
    <property type="protein sequence ID" value="CDS:HanXRQr2_Chr06g0255591.1"/>
    <property type="gene ID" value="HanXRQr2_Chr06g0255591"/>
</dbReference>
<proteinExistence type="predicted"/>
<name>A0A9K3ISI7_HELAN</name>
<dbReference type="EMBL" id="MNCJ02000321">
    <property type="protein sequence ID" value="KAF5802092.1"/>
    <property type="molecule type" value="Genomic_DNA"/>
</dbReference>
<organism evidence="1 2">
    <name type="scientific">Helianthus annuus</name>
    <name type="common">Common sunflower</name>
    <dbReference type="NCBI Taxonomy" id="4232"/>
    <lineage>
        <taxon>Eukaryota</taxon>
        <taxon>Viridiplantae</taxon>
        <taxon>Streptophyta</taxon>
        <taxon>Embryophyta</taxon>
        <taxon>Tracheophyta</taxon>
        <taxon>Spermatophyta</taxon>
        <taxon>Magnoliopsida</taxon>
        <taxon>eudicotyledons</taxon>
        <taxon>Gunneridae</taxon>
        <taxon>Pentapetalae</taxon>
        <taxon>asterids</taxon>
        <taxon>campanulids</taxon>
        <taxon>Asterales</taxon>
        <taxon>Asteraceae</taxon>
        <taxon>Asteroideae</taxon>
        <taxon>Heliantheae alliance</taxon>
        <taxon>Heliantheae</taxon>
        <taxon>Helianthus</taxon>
    </lineage>
</organism>
<dbReference type="AlphaFoldDB" id="A0A9K3ISI7"/>
<accession>A0A9K3ISI7</accession>
<evidence type="ECO:0000313" key="1">
    <source>
        <dbReference type="EMBL" id="KAF5802092.1"/>
    </source>
</evidence>
<evidence type="ECO:0000313" key="2">
    <source>
        <dbReference type="Proteomes" id="UP000215914"/>
    </source>
</evidence>
<protein>
    <submittedName>
        <fullName evidence="1">Uncharacterized protein</fullName>
    </submittedName>
</protein>